<feature type="transmembrane region" description="Helical" evidence="2">
    <location>
        <begin position="52"/>
        <end position="71"/>
    </location>
</feature>
<evidence type="ECO:0000256" key="2">
    <source>
        <dbReference type="SAM" id="Phobius"/>
    </source>
</evidence>
<keyword evidence="2" id="KW-1133">Transmembrane helix</keyword>
<sequence>MIGCQDYFLAVQNQRHHQPSRLLFSAGLCSVGAKKEEDAILRSLIGLAMNELLAIIAIVLVCCAMFFAWLFSMATCPDRMVNLISGSNSSHHGSSSNGSSSASKELINAKYTDSPSPDNSSSATSKTSSRASSTVSNFLSRLNSQRSATSKKLSVVPEADEQLTVTSIKEPKGTEEEDRCVEDVIDRRRRQLLEQQGGDWMDGQPMTADVTPVPSRCPSRQGLNSVVDEEEVLLSNGHSAPAIVQSL</sequence>
<protein>
    <submittedName>
        <fullName evidence="4">Uncharacterized protein</fullName>
    </submittedName>
</protein>
<keyword evidence="2" id="KW-0472">Membrane</keyword>
<keyword evidence="3" id="KW-1185">Reference proteome</keyword>
<dbReference type="WBParaSite" id="jg26195">
    <property type="protein sequence ID" value="jg26195"/>
    <property type="gene ID" value="jg26195"/>
</dbReference>
<name>A0A915E669_9BILA</name>
<evidence type="ECO:0000256" key="1">
    <source>
        <dbReference type="SAM" id="MobiDB-lite"/>
    </source>
</evidence>
<keyword evidence="2" id="KW-0812">Transmembrane</keyword>
<reference evidence="4" key="1">
    <citation type="submission" date="2022-11" db="UniProtKB">
        <authorList>
            <consortium name="WormBaseParasite"/>
        </authorList>
    </citation>
    <scope>IDENTIFICATION</scope>
</reference>
<evidence type="ECO:0000313" key="3">
    <source>
        <dbReference type="Proteomes" id="UP000887574"/>
    </source>
</evidence>
<feature type="compositionally biased region" description="Low complexity" evidence="1">
    <location>
        <begin position="112"/>
        <end position="130"/>
    </location>
</feature>
<proteinExistence type="predicted"/>
<dbReference type="AlphaFoldDB" id="A0A915E669"/>
<accession>A0A915E669</accession>
<dbReference type="Proteomes" id="UP000887574">
    <property type="component" value="Unplaced"/>
</dbReference>
<feature type="region of interest" description="Disordered" evidence="1">
    <location>
        <begin position="110"/>
        <end position="130"/>
    </location>
</feature>
<evidence type="ECO:0000313" key="4">
    <source>
        <dbReference type="WBParaSite" id="jg26195"/>
    </source>
</evidence>
<organism evidence="3 4">
    <name type="scientific">Ditylenchus dipsaci</name>
    <dbReference type="NCBI Taxonomy" id="166011"/>
    <lineage>
        <taxon>Eukaryota</taxon>
        <taxon>Metazoa</taxon>
        <taxon>Ecdysozoa</taxon>
        <taxon>Nematoda</taxon>
        <taxon>Chromadorea</taxon>
        <taxon>Rhabditida</taxon>
        <taxon>Tylenchina</taxon>
        <taxon>Tylenchomorpha</taxon>
        <taxon>Sphaerularioidea</taxon>
        <taxon>Anguinidae</taxon>
        <taxon>Anguininae</taxon>
        <taxon>Ditylenchus</taxon>
    </lineage>
</organism>